<dbReference type="EMBL" id="JBHULX010000039">
    <property type="protein sequence ID" value="MFD2592947.1"/>
    <property type="molecule type" value="Genomic_DNA"/>
</dbReference>
<organism evidence="2 3">
    <name type="scientific">Aquimarina hainanensis</name>
    <dbReference type="NCBI Taxonomy" id="1578017"/>
    <lineage>
        <taxon>Bacteria</taxon>
        <taxon>Pseudomonadati</taxon>
        <taxon>Bacteroidota</taxon>
        <taxon>Flavobacteriia</taxon>
        <taxon>Flavobacteriales</taxon>
        <taxon>Flavobacteriaceae</taxon>
        <taxon>Aquimarina</taxon>
    </lineage>
</organism>
<keyword evidence="1" id="KW-0732">Signal</keyword>
<name>A0ABW5ND08_9FLAO</name>
<dbReference type="RefSeq" id="WP_378255131.1">
    <property type="nucleotide sequence ID" value="NZ_JBHSJV010000001.1"/>
</dbReference>
<proteinExistence type="predicted"/>
<gene>
    <name evidence="2" type="ORF">ACFSTE_19065</name>
</gene>
<evidence type="ECO:0000313" key="2">
    <source>
        <dbReference type="EMBL" id="MFD2592947.1"/>
    </source>
</evidence>
<protein>
    <recommendedName>
        <fullName evidence="4">Collagen-like protein</fullName>
    </recommendedName>
</protein>
<evidence type="ECO:0000256" key="1">
    <source>
        <dbReference type="SAM" id="SignalP"/>
    </source>
</evidence>
<keyword evidence="3" id="KW-1185">Reference proteome</keyword>
<comment type="caution">
    <text evidence="2">The sequence shown here is derived from an EMBL/GenBank/DDBJ whole genome shotgun (WGS) entry which is preliminary data.</text>
</comment>
<dbReference type="Proteomes" id="UP001597459">
    <property type="component" value="Unassembled WGS sequence"/>
</dbReference>
<feature type="signal peptide" evidence="1">
    <location>
        <begin position="1"/>
        <end position="22"/>
    </location>
</feature>
<reference evidence="3" key="1">
    <citation type="journal article" date="2019" name="Int. J. Syst. Evol. Microbiol.">
        <title>The Global Catalogue of Microorganisms (GCM) 10K type strain sequencing project: providing services to taxonomists for standard genome sequencing and annotation.</title>
        <authorList>
            <consortium name="The Broad Institute Genomics Platform"/>
            <consortium name="The Broad Institute Genome Sequencing Center for Infectious Disease"/>
            <person name="Wu L."/>
            <person name="Ma J."/>
        </authorList>
    </citation>
    <scope>NUCLEOTIDE SEQUENCE [LARGE SCALE GENOMIC DNA]</scope>
    <source>
        <strain evidence="3">KCTC 42423</strain>
    </source>
</reference>
<dbReference type="PROSITE" id="PS51257">
    <property type="entry name" value="PROKAR_LIPOPROTEIN"/>
    <property type="match status" value="1"/>
</dbReference>
<feature type="chain" id="PRO_5046637202" description="Collagen-like protein" evidence="1">
    <location>
        <begin position="23"/>
        <end position="172"/>
    </location>
</feature>
<evidence type="ECO:0000313" key="3">
    <source>
        <dbReference type="Proteomes" id="UP001597459"/>
    </source>
</evidence>
<accession>A0ABW5ND08</accession>
<sequence length="172" mass="19457">MKNSIQLLSLFLLFLTSSCVINDDDIHDHDFIDNDTIGATYELETNFSAQENSVRFTFPNNIVKSDVVLVYRLEAQDNGLDVWEPLPTATIFFDDGSTLIYRYNFTLGDVDIILENDNIDELSAEYTNRQVFRIVVVPANFANSNSVNLKNLHSVLSALKINENNISKVSLD</sequence>
<evidence type="ECO:0008006" key="4">
    <source>
        <dbReference type="Google" id="ProtNLM"/>
    </source>
</evidence>